<dbReference type="GO" id="GO:0016887">
    <property type="term" value="F:ATP hydrolysis activity"/>
    <property type="evidence" value="ECO:0007669"/>
    <property type="project" value="InterPro"/>
</dbReference>
<evidence type="ECO:0000313" key="7">
    <source>
        <dbReference type="Proteomes" id="UP000585363"/>
    </source>
</evidence>
<dbReference type="PANTHER" id="PTHR19211:SF14">
    <property type="entry name" value="ATP-BINDING CASSETTE SUB-FAMILY F MEMBER 1"/>
    <property type="match status" value="1"/>
</dbReference>
<dbReference type="InterPro" id="IPR003593">
    <property type="entry name" value="AAA+_ATPase"/>
</dbReference>
<dbReference type="EMBL" id="JAADJU010000005">
    <property type="protein sequence ID" value="NMP27374.1"/>
    <property type="molecule type" value="Genomic_DNA"/>
</dbReference>
<evidence type="ECO:0000256" key="2">
    <source>
        <dbReference type="ARBA" id="ARBA00022741"/>
    </source>
</evidence>
<keyword evidence="3 6" id="KW-0067">ATP-binding</keyword>
<keyword evidence="7" id="KW-1185">Reference proteome</keyword>
<sequence length="574" mass="64283">MSTILSAQSLSFATPFGPLLTDVSLTLKKGDRIGLIGHNGSGKSTFLQLLCGALTPGTGRVVRAQNSLLATIEQHLPATLNNVTVLDAVVEPLSASERITERWRAERLLASANFSPAIWQQPVNTLSGGQHTRLLLARALIRQPDILLLDEPGNHLDLPTLLWLESFLRTWRGSFILVSHDTSLLDNVTETTWILRDKTLHCFNLRCSAAREALVQRDKTDTERRQAEQREIDRVAKSANRLAVWGKIYDNEGLARKAKQMEKHVDRLKQNQTQLGEMAAWRLKLNGESLDANRVLALNAVSVRPADESKPLFTLDNLQVKSGDRIALVGRNGCGKSSLQRLLWRSRQQQEPGVVWHPRVRVGYYDQGLQQLRDNDSLIEALNTFAPLSEDVRKMALIAAGFPYLRHQQKVASLSGGERSRLLFVGLSLARYSLLLLDEPTNHLDMAGKEELAATLCQFTGAVILVSHDRTLIEHSCNRFWLVENSSLTEWHDLVPVYERLAGGHAKSEEVAKDGLLSGGTEDTDDQDRLLIRLCELEQRLEQERQRKAKHQKPALQQQLAAELRAIMQQLGID</sequence>
<dbReference type="InterPro" id="IPR017871">
    <property type="entry name" value="ABC_transporter-like_CS"/>
</dbReference>
<dbReference type="InterPro" id="IPR050611">
    <property type="entry name" value="ABCF"/>
</dbReference>
<evidence type="ECO:0000256" key="3">
    <source>
        <dbReference type="ARBA" id="ARBA00022840"/>
    </source>
</evidence>
<feature type="coiled-coil region" evidence="4">
    <location>
        <begin position="210"/>
        <end position="271"/>
    </location>
</feature>
<accession>A0A848MMH9</accession>
<dbReference type="SUPFAM" id="SSF52540">
    <property type="entry name" value="P-loop containing nucleoside triphosphate hydrolases"/>
    <property type="match status" value="2"/>
</dbReference>
<keyword evidence="4" id="KW-0175">Coiled coil</keyword>
<evidence type="ECO:0000313" key="6">
    <source>
        <dbReference type="EMBL" id="NMP27374.1"/>
    </source>
</evidence>
<dbReference type="PROSITE" id="PS00211">
    <property type="entry name" value="ABC_TRANSPORTER_1"/>
    <property type="match status" value="1"/>
</dbReference>
<reference evidence="6 7" key="2">
    <citation type="submission" date="2020-06" db="EMBL/GenBank/DDBJ databases">
        <title>Polyphasic characterization of a Rahnella strain isolated from tree sap.</title>
        <authorList>
            <person name="Kim I.S."/>
        </authorList>
    </citation>
    <scope>NUCLEOTIDE SEQUENCE [LARGE SCALE GENOMIC DNA]</scope>
    <source>
        <strain evidence="6 7">SAP-1</strain>
    </source>
</reference>
<evidence type="ECO:0000256" key="1">
    <source>
        <dbReference type="ARBA" id="ARBA00022737"/>
    </source>
</evidence>
<dbReference type="PROSITE" id="PS50893">
    <property type="entry name" value="ABC_TRANSPORTER_2"/>
    <property type="match status" value="2"/>
</dbReference>
<feature type="domain" description="ABC transporter" evidence="5">
    <location>
        <begin position="5"/>
        <end position="222"/>
    </location>
</feature>
<name>A0A848MMH9_9GAMM</name>
<keyword evidence="1" id="KW-0677">Repeat</keyword>
<dbReference type="RefSeq" id="WP_169403089.1">
    <property type="nucleotide sequence ID" value="NZ_JAADJU010000005.1"/>
</dbReference>
<dbReference type="Pfam" id="PF00005">
    <property type="entry name" value="ABC_tran"/>
    <property type="match status" value="2"/>
</dbReference>
<gene>
    <name evidence="6" type="ORF">GW590_10895</name>
</gene>
<dbReference type="CDD" id="cd03221">
    <property type="entry name" value="ABCF_EF-3"/>
    <property type="match status" value="2"/>
</dbReference>
<keyword evidence="2" id="KW-0547">Nucleotide-binding</keyword>
<dbReference type="SMART" id="SM00382">
    <property type="entry name" value="AAA"/>
    <property type="match status" value="2"/>
</dbReference>
<evidence type="ECO:0000256" key="4">
    <source>
        <dbReference type="SAM" id="Coils"/>
    </source>
</evidence>
<dbReference type="AlphaFoldDB" id="A0A848MMH9"/>
<dbReference type="GO" id="GO:0005524">
    <property type="term" value="F:ATP binding"/>
    <property type="evidence" value="ECO:0007669"/>
    <property type="project" value="UniProtKB-KW"/>
</dbReference>
<proteinExistence type="predicted"/>
<dbReference type="Gene3D" id="3.40.50.300">
    <property type="entry name" value="P-loop containing nucleotide triphosphate hydrolases"/>
    <property type="match status" value="2"/>
</dbReference>
<reference evidence="6 7" key="1">
    <citation type="submission" date="2020-01" db="EMBL/GenBank/DDBJ databases">
        <authorList>
            <person name="Lee S.D."/>
        </authorList>
    </citation>
    <scope>NUCLEOTIDE SEQUENCE [LARGE SCALE GENOMIC DNA]</scope>
    <source>
        <strain evidence="6 7">SAP-1</strain>
    </source>
</reference>
<comment type="caution">
    <text evidence="6">The sequence shown here is derived from an EMBL/GenBank/DDBJ whole genome shotgun (WGS) entry which is preliminary data.</text>
</comment>
<feature type="domain" description="ABC transporter" evidence="5">
    <location>
        <begin position="298"/>
        <end position="510"/>
    </location>
</feature>
<dbReference type="Proteomes" id="UP000585363">
    <property type="component" value="Unassembled WGS sequence"/>
</dbReference>
<protein>
    <submittedName>
        <fullName evidence="6">ABC-F family ATP-binding cassette domain-containing protein</fullName>
    </submittedName>
</protein>
<organism evidence="6 7">
    <name type="scientific">Rouxiella aceris</name>
    <dbReference type="NCBI Taxonomy" id="2703884"/>
    <lineage>
        <taxon>Bacteria</taxon>
        <taxon>Pseudomonadati</taxon>
        <taxon>Pseudomonadota</taxon>
        <taxon>Gammaproteobacteria</taxon>
        <taxon>Enterobacterales</taxon>
        <taxon>Yersiniaceae</taxon>
        <taxon>Rouxiella</taxon>
    </lineage>
</organism>
<dbReference type="InterPro" id="IPR003439">
    <property type="entry name" value="ABC_transporter-like_ATP-bd"/>
</dbReference>
<evidence type="ECO:0000259" key="5">
    <source>
        <dbReference type="PROSITE" id="PS50893"/>
    </source>
</evidence>
<dbReference type="PANTHER" id="PTHR19211">
    <property type="entry name" value="ATP-BINDING TRANSPORT PROTEIN-RELATED"/>
    <property type="match status" value="1"/>
</dbReference>
<dbReference type="InterPro" id="IPR027417">
    <property type="entry name" value="P-loop_NTPase"/>
</dbReference>